<evidence type="ECO:0000313" key="6">
    <source>
        <dbReference type="EMBL" id="QPS07494.1"/>
    </source>
</evidence>
<dbReference type="AlphaFoldDB" id="A0A7T2S288"/>
<evidence type="ECO:0000256" key="1">
    <source>
        <dbReference type="ARBA" id="ARBA00022553"/>
    </source>
</evidence>
<dbReference type="GO" id="GO:0000160">
    <property type="term" value="P:phosphorelay signal transduction system"/>
    <property type="evidence" value="ECO:0007669"/>
    <property type="project" value="InterPro"/>
</dbReference>
<dbReference type="CDD" id="cd17535">
    <property type="entry name" value="REC_NarL-like"/>
    <property type="match status" value="1"/>
</dbReference>
<reference evidence="6 7" key="1">
    <citation type="submission" date="2020-12" db="EMBL/GenBank/DDBJ databases">
        <title>FDA dAtabase for Regulatory Grade micrObial Sequences (FDA-ARGOS): Supporting development and validation of Infectious Disease Dx tests.</title>
        <authorList>
            <person name="Sproer C."/>
            <person name="Gronow S."/>
            <person name="Severitt S."/>
            <person name="Schroder I."/>
            <person name="Tallon L."/>
            <person name="Sadzewicz L."/>
            <person name="Zhao X."/>
            <person name="Boylan J."/>
            <person name="Ott S."/>
            <person name="Bowen H."/>
            <person name="Vavikolanu K."/>
            <person name="Mehta A."/>
            <person name="Aluvathingal J."/>
            <person name="Nadendla S."/>
            <person name="Lowell S."/>
            <person name="Myers T."/>
            <person name="Yan Y."/>
            <person name="Sichtig H."/>
        </authorList>
    </citation>
    <scope>NUCLEOTIDE SEQUENCE [LARGE SCALE GENOMIC DNA]</scope>
    <source>
        <strain evidence="6 7">FDAARGOS_909</strain>
    </source>
</reference>
<evidence type="ECO:0000313" key="7">
    <source>
        <dbReference type="Proteomes" id="UP000594778"/>
    </source>
</evidence>
<keyword evidence="1 3" id="KW-0597">Phosphoprotein</keyword>
<dbReference type="SUPFAM" id="SSF46894">
    <property type="entry name" value="C-terminal effector domain of the bipartite response regulators"/>
    <property type="match status" value="1"/>
</dbReference>
<dbReference type="Proteomes" id="UP000594778">
    <property type="component" value="Chromosome"/>
</dbReference>
<accession>A0A7T2S288</accession>
<name>A0A7T2S288_DELAC</name>
<dbReference type="InterPro" id="IPR058245">
    <property type="entry name" value="NreC/VraR/RcsB-like_REC"/>
</dbReference>
<protein>
    <submittedName>
        <fullName evidence="6">Response regulator transcription factor</fullName>
    </submittedName>
</protein>
<feature type="domain" description="Response regulatory" evidence="5">
    <location>
        <begin position="2"/>
        <end position="119"/>
    </location>
</feature>
<feature type="domain" description="HTH luxR-type" evidence="4">
    <location>
        <begin position="138"/>
        <end position="203"/>
    </location>
</feature>
<dbReference type="PROSITE" id="PS50110">
    <property type="entry name" value="RESPONSE_REGULATORY"/>
    <property type="match status" value="1"/>
</dbReference>
<dbReference type="Pfam" id="PF00196">
    <property type="entry name" value="GerE"/>
    <property type="match status" value="1"/>
</dbReference>
<evidence type="ECO:0000256" key="3">
    <source>
        <dbReference type="PROSITE-ProRule" id="PRU00169"/>
    </source>
</evidence>
<dbReference type="EMBL" id="CP065668">
    <property type="protein sequence ID" value="QPS07494.1"/>
    <property type="molecule type" value="Genomic_DNA"/>
</dbReference>
<dbReference type="Pfam" id="PF00072">
    <property type="entry name" value="Response_reg"/>
    <property type="match status" value="1"/>
</dbReference>
<dbReference type="InterPro" id="IPR000792">
    <property type="entry name" value="Tscrpt_reg_LuxR_C"/>
</dbReference>
<dbReference type="PROSITE" id="PS00622">
    <property type="entry name" value="HTH_LUXR_1"/>
    <property type="match status" value="1"/>
</dbReference>
<dbReference type="GO" id="GO:0006355">
    <property type="term" value="P:regulation of DNA-templated transcription"/>
    <property type="evidence" value="ECO:0007669"/>
    <property type="project" value="InterPro"/>
</dbReference>
<dbReference type="Gene3D" id="3.40.50.2300">
    <property type="match status" value="1"/>
</dbReference>
<dbReference type="PROSITE" id="PS50043">
    <property type="entry name" value="HTH_LUXR_2"/>
    <property type="match status" value="1"/>
</dbReference>
<dbReference type="GO" id="GO:0003677">
    <property type="term" value="F:DNA binding"/>
    <property type="evidence" value="ECO:0007669"/>
    <property type="project" value="UniProtKB-KW"/>
</dbReference>
<proteinExistence type="predicted"/>
<organism evidence="6 7">
    <name type="scientific">Delftia acidovorans</name>
    <name type="common">Pseudomonas acidovorans</name>
    <name type="synonym">Comamonas acidovorans</name>
    <dbReference type="NCBI Taxonomy" id="80866"/>
    <lineage>
        <taxon>Bacteria</taxon>
        <taxon>Pseudomonadati</taxon>
        <taxon>Pseudomonadota</taxon>
        <taxon>Betaproteobacteria</taxon>
        <taxon>Burkholderiales</taxon>
        <taxon>Comamonadaceae</taxon>
        <taxon>Delftia</taxon>
    </lineage>
</organism>
<dbReference type="PANTHER" id="PTHR45566">
    <property type="entry name" value="HTH-TYPE TRANSCRIPTIONAL REGULATOR YHJB-RELATED"/>
    <property type="match status" value="1"/>
</dbReference>
<dbReference type="SUPFAM" id="SSF52172">
    <property type="entry name" value="CheY-like"/>
    <property type="match status" value="1"/>
</dbReference>
<keyword evidence="2" id="KW-0238">DNA-binding</keyword>
<feature type="modified residue" description="4-aspartylphosphate" evidence="3">
    <location>
        <position position="54"/>
    </location>
</feature>
<dbReference type="InterPro" id="IPR001789">
    <property type="entry name" value="Sig_transdc_resp-reg_receiver"/>
</dbReference>
<dbReference type="CDD" id="cd06170">
    <property type="entry name" value="LuxR_C_like"/>
    <property type="match status" value="1"/>
</dbReference>
<dbReference type="PANTHER" id="PTHR45566:SF1">
    <property type="entry name" value="HTH-TYPE TRANSCRIPTIONAL REGULATOR YHJB-RELATED"/>
    <property type="match status" value="1"/>
</dbReference>
<dbReference type="RefSeq" id="WP_197955004.1">
    <property type="nucleotide sequence ID" value="NZ_CP065668.1"/>
</dbReference>
<dbReference type="SMART" id="SM00421">
    <property type="entry name" value="HTH_LUXR"/>
    <property type="match status" value="1"/>
</dbReference>
<dbReference type="SMART" id="SM00448">
    <property type="entry name" value="REC"/>
    <property type="match status" value="1"/>
</dbReference>
<dbReference type="InterPro" id="IPR011006">
    <property type="entry name" value="CheY-like_superfamily"/>
</dbReference>
<evidence type="ECO:0000256" key="2">
    <source>
        <dbReference type="ARBA" id="ARBA00023125"/>
    </source>
</evidence>
<evidence type="ECO:0000259" key="4">
    <source>
        <dbReference type="PROSITE" id="PS50043"/>
    </source>
</evidence>
<dbReference type="InterPro" id="IPR051015">
    <property type="entry name" value="EvgA-like"/>
</dbReference>
<dbReference type="PRINTS" id="PR00038">
    <property type="entry name" value="HTHLUXR"/>
</dbReference>
<evidence type="ECO:0000259" key="5">
    <source>
        <dbReference type="PROSITE" id="PS50110"/>
    </source>
</evidence>
<gene>
    <name evidence="6" type="ORF">I6G66_24960</name>
</gene>
<sequence>MKILVADDHVIFRVGLELTLDALTGGAQIHAACDFPSLVTLIEAHPDADIAVIDLNMPGMNGPVGLQILRERLRKTPILVLSASAEQDDVYGCLANGASGYVHKGAPAEMLQDAVRVVCAGGVFLPRHLLAQPPGQDEIAPQLSLSPRQQQVFDLLVQGHPNKRIAFDLSVSEGTVKAHVAAIMRRFGVVNRVQLLRAAESAGLLSRARRFRTLP</sequence>
<dbReference type="InterPro" id="IPR016032">
    <property type="entry name" value="Sig_transdc_resp-reg_C-effctor"/>
</dbReference>